<dbReference type="AlphaFoldDB" id="A0A1R1I806"/>
<dbReference type="InterPro" id="IPR014710">
    <property type="entry name" value="RmlC-like_jellyroll"/>
</dbReference>
<dbReference type="InterPro" id="IPR011051">
    <property type="entry name" value="RmlC_Cupin_sf"/>
</dbReference>
<gene>
    <name evidence="2" type="ORF">BJN45_05815</name>
</gene>
<dbReference type="Gene3D" id="2.60.120.10">
    <property type="entry name" value="Jelly Rolls"/>
    <property type="match status" value="1"/>
</dbReference>
<dbReference type="STRING" id="418702.BJN45_05815"/>
<dbReference type="SUPFAM" id="SSF51182">
    <property type="entry name" value="RmlC-like cupins"/>
    <property type="match status" value="1"/>
</dbReference>
<evidence type="ECO:0000313" key="3">
    <source>
        <dbReference type="Proteomes" id="UP000187526"/>
    </source>
</evidence>
<dbReference type="EMBL" id="MTHD01000002">
    <property type="protein sequence ID" value="OMG54719.1"/>
    <property type="molecule type" value="Genomic_DNA"/>
</dbReference>
<dbReference type="InterPro" id="IPR013096">
    <property type="entry name" value="Cupin_2"/>
</dbReference>
<dbReference type="OrthoDB" id="287220at2"/>
<evidence type="ECO:0000259" key="1">
    <source>
        <dbReference type="Pfam" id="PF07883"/>
    </source>
</evidence>
<keyword evidence="3" id="KW-1185">Reference proteome</keyword>
<sequence length="156" mass="16435">MHINTVAGGSGKKVCYLAQQLTVGISLLALLSTAALARDEGYYPVRELLVTGETVVGEKIQYPTTGAPKITVAVVTIAPNSQAGFHRHQVPLVAYILEGELTVDYGEKGVKTFRQGDAVVEAMNVPHRGMNLGSGVVKLLAVYVGAEGSANATLER</sequence>
<feature type="domain" description="Cupin type-2" evidence="1">
    <location>
        <begin position="74"/>
        <end position="143"/>
    </location>
</feature>
<comment type="caution">
    <text evidence="2">The sequence shown here is derived from an EMBL/GenBank/DDBJ whole genome shotgun (WGS) entry which is preliminary data.</text>
</comment>
<proteinExistence type="predicted"/>
<organism evidence="2 3">
    <name type="scientific">Azonexus hydrophilus</name>
    <dbReference type="NCBI Taxonomy" id="418702"/>
    <lineage>
        <taxon>Bacteria</taxon>
        <taxon>Pseudomonadati</taxon>
        <taxon>Pseudomonadota</taxon>
        <taxon>Betaproteobacteria</taxon>
        <taxon>Rhodocyclales</taxon>
        <taxon>Azonexaceae</taxon>
        <taxon>Azonexus</taxon>
    </lineage>
</organism>
<dbReference type="Proteomes" id="UP000187526">
    <property type="component" value="Unassembled WGS sequence"/>
</dbReference>
<protein>
    <recommendedName>
        <fullName evidence="1">Cupin type-2 domain-containing protein</fullName>
    </recommendedName>
</protein>
<evidence type="ECO:0000313" key="2">
    <source>
        <dbReference type="EMBL" id="OMG54719.1"/>
    </source>
</evidence>
<name>A0A1R1I806_9RHOO</name>
<dbReference type="Pfam" id="PF07883">
    <property type="entry name" value="Cupin_2"/>
    <property type="match status" value="1"/>
</dbReference>
<dbReference type="CDD" id="cd02236">
    <property type="entry name" value="cupin_CV2614-like"/>
    <property type="match status" value="1"/>
</dbReference>
<reference evidence="2 3" key="1">
    <citation type="submission" date="2016-10" db="EMBL/GenBank/DDBJ databases">
        <title>Alkaliphiles isolated from bioreactors.</title>
        <authorList>
            <person name="Salah Z."/>
            <person name="Rout S.P."/>
            <person name="Humphreys P.N."/>
        </authorList>
    </citation>
    <scope>NUCLEOTIDE SEQUENCE [LARGE SCALE GENOMIC DNA]</scope>
    <source>
        <strain evidence="2 3">ZS02</strain>
    </source>
</reference>
<dbReference type="RefSeq" id="WP_076093041.1">
    <property type="nucleotide sequence ID" value="NZ_MTHD01000002.1"/>
</dbReference>
<accession>A0A1R1I806</accession>